<feature type="compositionally biased region" description="Basic and acidic residues" evidence="1">
    <location>
        <begin position="135"/>
        <end position="144"/>
    </location>
</feature>
<gene>
    <name evidence="2" type="ORF">DNG_04754</name>
</gene>
<accession>A0AAE8MWN4</accession>
<dbReference type="Proteomes" id="UP001187682">
    <property type="component" value="Unassembled WGS sequence"/>
</dbReference>
<reference evidence="2" key="1">
    <citation type="submission" date="2018-03" db="EMBL/GenBank/DDBJ databases">
        <authorList>
            <person name="Guldener U."/>
        </authorList>
    </citation>
    <scope>NUCLEOTIDE SEQUENCE</scope>
</reference>
<evidence type="ECO:0000256" key="1">
    <source>
        <dbReference type="SAM" id="MobiDB-lite"/>
    </source>
</evidence>
<comment type="caution">
    <text evidence="2">The sequence shown here is derived from an EMBL/GenBank/DDBJ whole genome shotgun (WGS) entry which is preliminary data.</text>
</comment>
<organism evidence="2 3">
    <name type="scientific">Cephalotrichum gorgonifer</name>
    <dbReference type="NCBI Taxonomy" id="2041049"/>
    <lineage>
        <taxon>Eukaryota</taxon>
        <taxon>Fungi</taxon>
        <taxon>Dikarya</taxon>
        <taxon>Ascomycota</taxon>
        <taxon>Pezizomycotina</taxon>
        <taxon>Sordariomycetes</taxon>
        <taxon>Hypocreomycetidae</taxon>
        <taxon>Microascales</taxon>
        <taxon>Microascaceae</taxon>
        <taxon>Cephalotrichum</taxon>
    </lineage>
</organism>
<name>A0AAE8MWN4_9PEZI</name>
<feature type="region of interest" description="Disordered" evidence="1">
    <location>
        <begin position="1"/>
        <end position="55"/>
    </location>
</feature>
<feature type="compositionally biased region" description="Gly residues" evidence="1">
    <location>
        <begin position="182"/>
        <end position="199"/>
    </location>
</feature>
<feature type="compositionally biased region" description="Low complexity" evidence="1">
    <location>
        <begin position="18"/>
        <end position="38"/>
    </location>
</feature>
<evidence type="ECO:0000313" key="2">
    <source>
        <dbReference type="EMBL" id="SPO02081.1"/>
    </source>
</evidence>
<feature type="compositionally biased region" description="Pro residues" evidence="1">
    <location>
        <begin position="240"/>
        <end position="249"/>
    </location>
</feature>
<protein>
    <submittedName>
        <fullName evidence="2">Uncharacterized protein</fullName>
    </submittedName>
</protein>
<dbReference type="EMBL" id="ONZQ02000006">
    <property type="protein sequence ID" value="SPO02081.1"/>
    <property type="molecule type" value="Genomic_DNA"/>
</dbReference>
<evidence type="ECO:0000313" key="3">
    <source>
        <dbReference type="Proteomes" id="UP001187682"/>
    </source>
</evidence>
<feature type="compositionally biased region" description="Basic and acidic residues" evidence="1">
    <location>
        <begin position="113"/>
        <end position="122"/>
    </location>
</feature>
<feature type="compositionally biased region" description="Low complexity" evidence="1">
    <location>
        <begin position="216"/>
        <end position="226"/>
    </location>
</feature>
<keyword evidence="3" id="KW-1185">Reference proteome</keyword>
<proteinExistence type="predicted"/>
<sequence>MSGRSAYVRKKNQDPAPSRTKSSSGSSRDSHSSASTGAEYPYATGPSVPVGTGIGTTNARLLKFSDSTADLDLATSPHSPRGGGGGWDAYYAHEQTLRTEDVSGIEKSGLRSVIDRKSDGVRKGIAKTFTFKKKGKEDKGKGREGQGLSSPEPSDASGEHVAVGGSGRRRGTYSDGTEYQGPGHGHGQGHYDSYGGGQPGYQPHSYPRQSQMSGHYQQQGQQYGQYQPPPLPGHSQQIHPGPPRSPGNPHPWDAITPLPSPPPLRELPALPTHQPRR</sequence>
<feature type="region of interest" description="Disordered" evidence="1">
    <location>
        <begin position="100"/>
        <end position="277"/>
    </location>
</feature>
<dbReference type="AlphaFoldDB" id="A0AAE8MWN4"/>